<evidence type="ECO:0000259" key="6">
    <source>
        <dbReference type="PROSITE" id="PS50888"/>
    </source>
</evidence>
<dbReference type="InterPro" id="IPR036638">
    <property type="entry name" value="HLH_DNA-bd_sf"/>
</dbReference>
<proteinExistence type="predicted"/>
<evidence type="ECO:0000256" key="4">
    <source>
        <dbReference type="ARBA" id="ARBA00023242"/>
    </source>
</evidence>
<dbReference type="GO" id="GO:0005634">
    <property type="term" value="C:nucleus"/>
    <property type="evidence" value="ECO:0007669"/>
    <property type="project" value="UniProtKB-SubCell"/>
</dbReference>
<dbReference type="InterPro" id="IPR011598">
    <property type="entry name" value="bHLH_dom"/>
</dbReference>
<keyword evidence="4" id="KW-0539">Nucleus</keyword>
<keyword evidence="3" id="KW-0804">Transcription</keyword>
<evidence type="ECO:0000256" key="1">
    <source>
        <dbReference type="ARBA" id="ARBA00004123"/>
    </source>
</evidence>
<evidence type="ECO:0000313" key="8">
    <source>
        <dbReference type="RefSeq" id="XP_018459903.1"/>
    </source>
</evidence>
<dbReference type="SUPFAM" id="SSF47459">
    <property type="entry name" value="HLH, helix-loop-helix DNA-binding domain"/>
    <property type="match status" value="1"/>
</dbReference>
<evidence type="ECO:0000256" key="2">
    <source>
        <dbReference type="ARBA" id="ARBA00023015"/>
    </source>
</evidence>
<feature type="domain" description="BHLH" evidence="6">
    <location>
        <begin position="212"/>
        <end position="261"/>
    </location>
</feature>
<reference evidence="8" key="1">
    <citation type="submission" date="2025-08" db="UniProtKB">
        <authorList>
            <consortium name="RefSeq"/>
        </authorList>
    </citation>
    <scope>IDENTIFICATION</scope>
    <source>
        <tissue evidence="8">Leaf</tissue>
    </source>
</reference>
<keyword evidence="2" id="KW-0805">Transcription regulation</keyword>
<dbReference type="CDD" id="cd18917">
    <property type="entry name" value="bHLH_AtSAC51_like"/>
    <property type="match status" value="1"/>
</dbReference>
<dbReference type="AlphaFoldDB" id="A0A6J0LIY8"/>
<comment type="subcellular location">
    <subcellularLocation>
        <location evidence="1">Nucleus</location>
    </subcellularLocation>
</comment>
<dbReference type="OrthoDB" id="777433at2759"/>
<dbReference type="KEGG" id="rsz:108830829"/>
<feature type="region of interest" description="Disordered" evidence="5">
    <location>
        <begin position="199"/>
        <end position="222"/>
    </location>
</feature>
<protein>
    <submittedName>
        <fullName evidence="8">Transcription factor SAC51-like</fullName>
    </submittedName>
</protein>
<dbReference type="PANTHER" id="PTHR36066:SF8">
    <property type="entry name" value="TRANSCRIPTION FACTOR SAC51"/>
    <property type="match status" value="1"/>
</dbReference>
<gene>
    <name evidence="8" type="primary">LOC108830829</name>
</gene>
<dbReference type="GO" id="GO:0046983">
    <property type="term" value="F:protein dimerization activity"/>
    <property type="evidence" value="ECO:0007669"/>
    <property type="project" value="InterPro"/>
</dbReference>
<dbReference type="RefSeq" id="XP_018459903.1">
    <property type="nucleotide sequence ID" value="XM_018604401.2"/>
</dbReference>
<name>A0A6J0LIY8_RAPSA</name>
<evidence type="ECO:0000256" key="5">
    <source>
        <dbReference type="SAM" id="MobiDB-lite"/>
    </source>
</evidence>
<evidence type="ECO:0000313" key="7">
    <source>
        <dbReference type="Proteomes" id="UP000504610"/>
    </source>
</evidence>
<accession>A0A6J0LIY8</accession>
<organism evidence="7 8">
    <name type="scientific">Raphanus sativus</name>
    <name type="common">Radish</name>
    <name type="synonym">Raphanus raphanistrum var. sativus</name>
    <dbReference type="NCBI Taxonomy" id="3726"/>
    <lineage>
        <taxon>Eukaryota</taxon>
        <taxon>Viridiplantae</taxon>
        <taxon>Streptophyta</taxon>
        <taxon>Embryophyta</taxon>
        <taxon>Tracheophyta</taxon>
        <taxon>Spermatophyta</taxon>
        <taxon>Magnoliopsida</taxon>
        <taxon>eudicotyledons</taxon>
        <taxon>Gunneridae</taxon>
        <taxon>Pentapetalae</taxon>
        <taxon>rosids</taxon>
        <taxon>malvids</taxon>
        <taxon>Brassicales</taxon>
        <taxon>Brassicaceae</taxon>
        <taxon>Brassiceae</taxon>
        <taxon>Raphanus</taxon>
    </lineage>
</organism>
<dbReference type="Pfam" id="PF23173">
    <property type="entry name" value="bHLH_SAC51"/>
    <property type="match status" value="1"/>
</dbReference>
<sequence>MMPLDTRQWNLTPQACFEDIAARFHPGVPLPDASELHDARCLQQPPPPFKSLLWSHDKEESCGKRFSLSDMRSWCAAAAATTPRGGALDSAQKGLMILDQSGNQTRLLQCPFPLTAEPVKLSELQHRVEESEMHEDTEEINALLFSDEDYESDDDDEVMSTGHSPYSVEQVCNKRQLEEIDGPCKRQRLLDKVENISGSSSSSLVVGSSTKEDTGSGLSNEQSRKDKILTALKILESIVPGAKGNQALLLLDEAIDYLKLLKQELISTSH</sequence>
<keyword evidence="7" id="KW-1185">Reference proteome</keyword>
<feature type="compositionally biased region" description="Low complexity" evidence="5">
    <location>
        <begin position="199"/>
        <end position="209"/>
    </location>
</feature>
<dbReference type="Proteomes" id="UP000504610">
    <property type="component" value="Unplaced"/>
</dbReference>
<dbReference type="GeneID" id="108830829"/>
<dbReference type="PROSITE" id="PS50888">
    <property type="entry name" value="BHLH"/>
    <property type="match status" value="1"/>
</dbReference>
<evidence type="ECO:0000256" key="3">
    <source>
        <dbReference type="ARBA" id="ARBA00023163"/>
    </source>
</evidence>
<dbReference type="InterPro" id="IPR037546">
    <property type="entry name" value="SAC51-like"/>
</dbReference>
<dbReference type="PANTHER" id="PTHR36066">
    <property type="entry name" value="TRANSCRIPTION FACTOR BHLH145"/>
    <property type="match status" value="1"/>
</dbReference>